<feature type="compositionally biased region" description="Basic and acidic residues" evidence="8">
    <location>
        <begin position="19"/>
        <end position="30"/>
    </location>
</feature>
<feature type="transmembrane region" description="Helical" evidence="9">
    <location>
        <begin position="388"/>
        <end position="410"/>
    </location>
</feature>
<dbReference type="RefSeq" id="WP_143040277.1">
    <property type="nucleotide sequence ID" value="NZ_FNMZ01000003.1"/>
</dbReference>
<feature type="region of interest" description="Disordered" evidence="8">
    <location>
        <begin position="1"/>
        <end position="30"/>
    </location>
</feature>
<feature type="transmembrane region" description="Helical" evidence="9">
    <location>
        <begin position="242"/>
        <end position="264"/>
    </location>
</feature>
<evidence type="ECO:0000313" key="10">
    <source>
        <dbReference type="EMBL" id="SDX01720.1"/>
    </source>
</evidence>
<dbReference type="AlphaFoldDB" id="A0A1H2Y9J6"/>
<evidence type="ECO:0008006" key="12">
    <source>
        <dbReference type="Google" id="ProtNLM"/>
    </source>
</evidence>
<keyword evidence="5 9" id="KW-1133">Transmembrane helix</keyword>
<keyword evidence="6 9" id="KW-0472">Membrane</keyword>
<evidence type="ECO:0000256" key="1">
    <source>
        <dbReference type="ARBA" id="ARBA00004651"/>
    </source>
</evidence>
<feature type="transmembrane region" description="Helical" evidence="9">
    <location>
        <begin position="419"/>
        <end position="437"/>
    </location>
</feature>
<dbReference type="EMBL" id="FNMZ01000003">
    <property type="protein sequence ID" value="SDX01720.1"/>
    <property type="molecule type" value="Genomic_DNA"/>
</dbReference>
<evidence type="ECO:0000313" key="11">
    <source>
        <dbReference type="Proteomes" id="UP000199118"/>
    </source>
</evidence>
<comment type="similarity">
    <text evidence="7">Belongs to the glycosyltransferase 87 family.</text>
</comment>
<keyword evidence="11" id="KW-1185">Reference proteome</keyword>
<gene>
    <name evidence="10" type="ORF">SAMN05444336_10350</name>
</gene>
<protein>
    <recommendedName>
        <fullName evidence="12">Alpha-1,2-mannosyltransferase</fullName>
    </recommendedName>
</protein>
<dbReference type="InterPro" id="IPR018584">
    <property type="entry name" value="GT87"/>
</dbReference>
<evidence type="ECO:0000256" key="9">
    <source>
        <dbReference type="SAM" id="Phobius"/>
    </source>
</evidence>
<name>A0A1H2Y9J6_9RHOB</name>
<sequence length="448" mass="46717">MAERIEVAGGPSAATVGAARDDEARDGEARAPSHAARISMALAFAACAGLLTAWGLQGRGLDLAPLYIAGRLAAEGRADLLYVFQPALGPMIEHPDWTRIAAEAGYEHSIFAWVFPPVWAHLLAWPATALSWPAFSAATALISGLAMAGVAVVGARMWAPASVRTRATLASLALMAFAWPAVSSTWFNQAQPAITLICLLALEAGERGRPARAGCLLALAAAVKLGPAVFGLYWLMTGRWRAALWALGAGAALLALNLAAAGAAETRAFFDLLARIGDGASTGGMNQSLMVFAARALGADLPGFAFAAPMPPGARTLAWGLALGTLALAACRLAGWTRAGGPAERIAEAQRTRLMPVVMAVTLLAAPLAWAHYFTFMVPWAVALRYRVRFGGVAAAVSLGMMLFASLVFWKARGFSDDIALLTLPALAILALTSILAPERVSPERDPA</sequence>
<evidence type="ECO:0000256" key="2">
    <source>
        <dbReference type="ARBA" id="ARBA00022475"/>
    </source>
</evidence>
<evidence type="ECO:0000256" key="8">
    <source>
        <dbReference type="SAM" id="MobiDB-lite"/>
    </source>
</evidence>
<keyword evidence="4 9" id="KW-0812">Transmembrane</keyword>
<dbReference type="STRING" id="356660.SAMN05444336_10350"/>
<reference evidence="10 11" key="1">
    <citation type="submission" date="2016-10" db="EMBL/GenBank/DDBJ databases">
        <authorList>
            <person name="de Groot N.N."/>
        </authorList>
    </citation>
    <scope>NUCLEOTIDE SEQUENCE [LARGE SCALE GENOMIC DNA]</scope>
    <source>
        <strain evidence="10 11">DSM 17890</strain>
    </source>
</reference>
<dbReference type="Pfam" id="PF09594">
    <property type="entry name" value="GT87"/>
    <property type="match status" value="1"/>
</dbReference>
<feature type="transmembrane region" description="Helical" evidence="9">
    <location>
        <begin position="35"/>
        <end position="56"/>
    </location>
</feature>
<evidence type="ECO:0000256" key="6">
    <source>
        <dbReference type="ARBA" id="ARBA00023136"/>
    </source>
</evidence>
<dbReference type="GO" id="GO:0016758">
    <property type="term" value="F:hexosyltransferase activity"/>
    <property type="evidence" value="ECO:0007669"/>
    <property type="project" value="InterPro"/>
</dbReference>
<dbReference type="Proteomes" id="UP000199118">
    <property type="component" value="Unassembled WGS sequence"/>
</dbReference>
<comment type="subcellular location">
    <subcellularLocation>
        <location evidence="1">Cell membrane</location>
        <topology evidence="1">Multi-pass membrane protein</topology>
    </subcellularLocation>
</comment>
<proteinExistence type="inferred from homology"/>
<dbReference type="GO" id="GO:0005886">
    <property type="term" value="C:plasma membrane"/>
    <property type="evidence" value="ECO:0007669"/>
    <property type="project" value="UniProtKB-SubCell"/>
</dbReference>
<dbReference type="OrthoDB" id="7865847at2"/>
<keyword evidence="3" id="KW-0808">Transferase</keyword>
<organism evidence="10 11">
    <name type="scientific">Albimonas donghaensis</name>
    <dbReference type="NCBI Taxonomy" id="356660"/>
    <lineage>
        <taxon>Bacteria</taxon>
        <taxon>Pseudomonadati</taxon>
        <taxon>Pseudomonadota</taxon>
        <taxon>Alphaproteobacteria</taxon>
        <taxon>Rhodobacterales</taxon>
        <taxon>Paracoccaceae</taxon>
        <taxon>Albimonas</taxon>
    </lineage>
</organism>
<feature type="transmembrane region" description="Helical" evidence="9">
    <location>
        <begin position="132"/>
        <end position="155"/>
    </location>
</feature>
<evidence type="ECO:0000256" key="7">
    <source>
        <dbReference type="ARBA" id="ARBA00024033"/>
    </source>
</evidence>
<feature type="transmembrane region" description="Helical" evidence="9">
    <location>
        <begin position="357"/>
        <end position="382"/>
    </location>
</feature>
<keyword evidence="2" id="KW-1003">Cell membrane</keyword>
<evidence type="ECO:0000256" key="3">
    <source>
        <dbReference type="ARBA" id="ARBA00022679"/>
    </source>
</evidence>
<feature type="transmembrane region" description="Helical" evidence="9">
    <location>
        <begin position="167"/>
        <end position="187"/>
    </location>
</feature>
<accession>A0A1H2Y9J6</accession>
<evidence type="ECO:0000256" key="5">
    <source>
        <dbReference type="ARBA" id="ARBA00022989"/>
    </source>
</evidence>
<feature type="transmembrane region" description="Helical" evidence="9">
    <location>
        <begin position="216"/>
        <end position="235"/>
    </location>
</feature>
<feature type="transmembrane region" description="Helical" evidence="9">
    <location>
        <begin position="317"/>
        <end position="336"/>
    </location>
</feature>
<evidence type="ECO:0000256" key="4">
    <source>
        <dbReference type="ARBA" id="ARBA00022692"/>
    </source>
</evidence>